<dbReference type="GO" id="GO:0005886">
    <property type="term" value="C:plasma membrane"/>
    <property type="evidence" value="ECO:0007669"/>
    <property type="project" value="UniProtKB-SubCell"/>
</dbReference>
<dbReference type="Pfam" id="PF01478">
    <property type="entry name" value="Peptidase_A24"/>
    <property type="match status" value="1"/>
</dbReference>
<feature type="transmembrane region" description="Helical" evidence="10">
    <location>
        <begin position="232"/>
        <end position="252"/>
    </location>
</feature>
<dbReference type="InterPro" id="IPR050882">
    <property type="entry name" value="Prepilin_peptidase/N-MTase"/>
</dbReference>
<name>A0A367XXP4_9MICO</name>
<comment type="function">
    <text evidence="9">Plays an essential role in type IV pili and type II pseudopili formation by proteolytically removing the leader sequence from substrate proteins and subsequently monomethylating the alpha-amino group of the newly exposed N-terminal phenylalanine.</text>
</comment>
<dbReference type="InterPro" id="IPR000045">
    <property type="entry name" value="Prepilin_IV_endopep_pep"/>
</dbReference>
<keyword evidence="6 10" id="KW-1133">Transmembrane helix</keyword>
<comment type="catalytic activity">
    <reaction evidence="9">
        <text>Typically cleaves a -Gly-|-Phe- bond to release an N-terminal, basic peptide of 5-8 residues from type IV prepilin, and then N-methylates the new N-terminal amino group, the methyl donor being S-adenosyl-L-methionine.</text>
        <dbReference type="EC" id="3.4.23.43"/>
    </reaction>
</comment>
<dbReference type="EC" id="2.1.1.-" evidence="9"/>
<dbReference type="EC" id="3.4.23.43" evidence="9"/>
<feature type="domain" description="Prepilin peptidase A24 N-terminal" evidence="12">
    <location>
        <begin position="14"/>
        <end position="94"/>
    </location>
</feature>
<dbReference type="GO" id="GO:0004190">
    <property type="term" value="F:aspartic-type endopeptidase activity"/>
    <property type="evidence" value="ECO:0007669"/>
    <property type="project" value="UniProtKB-EC"/>
</dbReference>
<keyword evidence="9" id="KW-0378">Hydrolase</keyword>
<protein>
    <recommendedName>
        <fullName evidence="9">Prepilin leader peptidase/N-methyltransferase</fullName>
        <ecNumber evidence="9">2.1.1.-</ecNumber>
        <ecNumber evidence="9">3.4.23.43</ecNumber>
    </recommendedName>
</protein>
<evidence type="ECO:0000313" key="14">
    <source>
        <dbReference type="Proteomes" id="UP000253508"/>
    </source>
</evidence>
<feature type="transmembrane region" description="Helical" evidence="10">
    <location>
        <begin position="125"/>
        <end position="144"/>
    </location>
</feature>
<feature type="transmembrane region" description="Helical" evidence="10">
    <location>
        <begin position="150"/>
        <end position="171"/>
    </location>
</feature>
<organism evidence="13 14">
    <name type="scientific">Microbacterium sorbitolivorans</name>
    <dbReference type="NCBI Taxonomy" id="1867410"/>
    <lineage>
        <taxon>Bacteria</taxon>
        <taxon>Bacillati</taxon>
        <taxon>Actinomycetota</taxon>
        <taxon>Actinomycetes</taxon>
        <taxon>Micrococcales</taxon>
        <taxon>Microbacteriaceae</taxon>
        <taxon>Microbacterium</taxon>
    </lineage>
</organism>
<keyword evidence="9" id="KW-0645">Protease</keyword>
<dbReference type="PANTHER" id="PTHR30487">
    <property type="entry name" value="TYPE 4 PREPILIN-LIKE PROTEINS LEADER PEPTIDE-PROCESSING ENZYME"/>
    <property type="match status" value="1"/>
</dbReference>
<feature type="domain" description="Prepilin type IV endopeptidase peptidase" evidence="11">
    <location>
        <begin position="107"/>
        <end position="212"/>
    </location>
</feature>
<keyword evidence="3" id="KW-1003">Cell membrane</keyword>
<evidence type="ECO:0000256" key="10">
    <source>
        <dbReference type="SAM" id="Phobius"/>
    </source>
</evidence>
<dbReference type="OrthoDB" id="2087435at2"/>
<accession>A0A367XXP4</accession>
<evidence type="ECO:0000256" key="9">
    <source>
        <dbReference type="RuleBase" id="RU003794"/>
    </source>
</evidence>
<dbReference type="InterPro" id="IPR010627">
    <property type="entry name" value="Prepilin_pept_A24_N"/>
</dbReference>
<comment type="subcellular location">
    <subcellularLocation>
        <location evidence="1">Cell inner membrane</location>
        <topology evidence="1">Multi-pass membrane protein</topology>
    </subcellularLocation>
    <subcellularLocation>
        <location evidence="9">Cell membrane</location>
        <topology evidence="9">Multi-pass membrane protein</topology>
    </subcellularLocation>
</comment>
<gene>
    <name evidence="13" type="ORF">DTO57_09545</name>
</gene>
<keyword evidence="9" id="KW-0489">Methyltransferase</keyword>
<dbReference type="Proteomes" id="UP000253508">
    <property type="component" value="Unassembled WGS sequence"/>
</dbReference>
<keyword evidence="14" id="KW-1185">Reference proteome</keyword>
<dbReference type="Gene3D" id="1.20.120.1220">
    <property type="match status" value="1"/>
</dbReference>
<dbReference type="EMBL" id="QORO01000003">
    <property type="protein sequence ID" value="RCK58405.1"/>
    <property type="molecule type" value="Genomic_DNA"/>
</dbReference>
<dbReference type="GO" id="GO:0006465">
    <property type="term" value="P:signal peptide processing"/>
    <property type="evidence" value="ECO:0007669"/>
    <property type="project" value="TreeGrafter"/>
</dbReference>
<evidence type="ECO:0000256" key="2">
    <source>
        <dbReference type="ARBA" id="ARBA00005801"/>
    </source>
</evidence>
<sequence>MRPDAVIVALAALAGLLLGSFANVVIWRVPRGKSVVSPPSACPRCGARIRWWQNVPVVSFLALRGRCAPCRAPISWRYPLVELGTAALFALTAWWRGAELDLPAFLALAFAAVVLTAIDIEHRRLPNAIVLPAIPVVGVLLALTGEWGDLLRAAIAAAALFAFYLAIALIAPRGMGMGDVKLAALVGLALGWIGWDALVVGAFAAFVFGSIGGLVVMARGGSRKSAIPFGPWMLLGMAVGLVAGPAVSAWYLGMLGF</sequence>
<evidence type="ECO:0000256" key="8">
    <source>
        <dbReference type="RuleBase" id="RU003793"/>
    </source>
</evidence>
<evidence type="ECO:0000256" key="1">
    <source>
        <dbReference type="ARBA" id="ARBA00004429"/>
    </source>
</evidence>
<dbReference type="PANTHER" id="PTHR30487:SF0">
    <property type="entry name" value="PREPILIN LEADER PEPTIDASE_N-METHYLTRANSFERASE-RELATED"/>
    <property type="match status" value="1"/>
</dbReference>
<dbReference type="PRINTS" id="PR00864">
    <property type="entry name" value="PREPILNPTASE"/>
</dbReference>
<keyword evidence="4" id="KW-0997">Cell inner membrane</keyword>
<keyword evidence="7 10" id="KW-0472">Membrane</keyword>
<dbReference type="GO" id="GO:0032259">
    <property type="term" value="P:methylation"/>
    <property type="evidence" value="ECO:0007669"/>
    <property type="project" value="UniProtKB-KW"/>
</dbReference>
<dbReference type="GO" id="GO:0008168">
    <property type="term" value="F:methyltransferase activity"/>
    <property type="evidence" value="ECO:0007669"/>
    <property type="project" value="UniProtKB-KW"/>
</dbReference>
<evidence type="ECO:0000256" key="6">
    <source>
        <dbReference type="ARBA" id="ARBA00022989"/>
    </source>
</evidence>
<evidence type="ECO:0000259" key="12">
    <source>
        <dbReference type="Pfam" id="PF06750"/>
    </source>
</evidence>
<reference evidence="13 14" key="1">
    <citation type="submission" date="2018-07" db="EMBL/GenBank/DDBJ databases">
        <title>Microbacterium endoborsara sp. nov., a novel actinobacterium isolated from Borszczowia aralocaspica.</title>
        <authorList>
            <person name="An D."/>
        </authorList>
    </citation>
    <scope>NUCLEOTIDE SEQUENCE [LARGE SCALE GENOMIC DNA]</scope>
    <source>
        <strain evidence="13 14">C1.15228</strain>
    </source>
</reference>
<dbReference type="Pfam" id="PF06750">
    <property type="entry name" value="A24_N_bact"/>
    <property type="match status" value="1"/>
</dbReference>
<proteinExistence type="inferred from homology"/>
<evidence type="ECO:0000256" key="7">
    <source>
        <dbReference type="ARBA" id="ARBA00023136"/>
    </source>
</evidence>
<comment type="similarity">
    <text evidence="2 8">Belongs to the peptidase A24 family.</text>
</comment>
<evidence type="ECO:0000256" key="5">
    <source>
        <dbReference type="ARBA" id="ARBA00022692"/>
    </source>
</evidence>
<evidence type="ECO:0000256" key="4">
    <source>
        <dbReference type="ARBA" id="ARBA00022519"/>
    </source>
</evidence>
<keyword evidence="5 9" id="KW-0812">Transmembrane</keyword>
<dbReference type="InterPro" id="IPR014032">
    <property type="entry name" value="Peptidase_A24A_bac"/>
</dbReference>
<evidence type="ECO:0000313" key="13">
    <source>
        <dbReference type="EMBL" id="RCK58405.1"/>
    </source>
</evidence>
<evidence type="ECO:0000256" key="3">
    <source>
        <dbReference type="ARBA" id="ARBA00022475"/>
    </source>
</evidence>
<dbReference type="AlphaFoldDB" id="A0A367XXP4"/>
<keyword evidence="9" id="KW-0511">Multifunctional enzyme</keyword>
<evidence type="ECO:0000259" key="11">
    <source>
        <dbReference type="Pfam" id="PF01478"/>
    </source>
</evidence>
<feature type="transmembrane region" description="Helical" evidence="10">
    <location>
        <begin position="201"/>
        <end position="220"/>
    </location>
</feature>
<feature type="transmembrane region" description="Helical" evidence="10">
    <location>
        <begin position="102"/>
        <end position="118"/>
    </location>
</feature>
<keyword evidence="9" id="KW-0808">Transferase</keyword>
<comment type="caution">
    <text evidence="13">The sequence shown here is derived from an EMBL/GenBank/DDBJ whole genome shotgun (WGS) entry which is preliminary data.</text>
</comment>